<dbReference type="Proteomes" id="UP001347796">
    <property type="component" value="Unassembled WGS sequence"/>
</dbReference>
<keyword evidence="1" id="KW-1133">Transmembrane helix</keyword>
<protein>
    <recommendedName>
        <fullName evidence="2">MAM domain-containing protein</fullName>
    </recommendedName>
</protein>
<evidence type="ECO:0000313" key="3">
    <source>
        <dbReference type="EMBL" id="KAK6189115.1"/>
    </source>
</evidence>
<keyword evidence="1" id="KW-0812">Transmembrane</keyword>
<dbReference type="PANTHER" id="PTHR23282:SF101">
    <property type="entry name" value="MAM DOMAIN-CONTAINING PROTEIN"/>
    <property type="match status" value="1"/>
</dbReference>
<gene>
    <name evidence="3" type="ORF">SNE40_005153</name>
</gene>
<evidence type="ECO:0000259" key="2">
    <source>
        <dbReference type="PROSITE" id="PS50060"/>
    </source>
</evidence>
<proteinExistence type="predicted"/>
<dbReference type="Gene3D" id="2.60.120.200">
    <property type="match status" value="1"/>
</dbReference>
<dbReference type="InterPro" id="IPR000998">
    <property type="entry name" value="MAM_dom"/>
</dbReference>
<dbReference type="InterPro" id="IPR013320">
    <property type="entry name" value="ConA-like_dom_sf"/>
</dbReference>
<keyword evidence="1" id="KW-0472">Membrane</keyword>
<dbReference type="SMART" id="SM00137">
    <property type="entry name" value="MAM"/>
    <property type="match status" value="1"/>
</dbReference>
<dbReference type="GO" id="GO:0016020">
    <property type="term" value="C:membrane"/>
    <property type="evidence" value="ECO:0007669"/>
    <property type="project" value="InterPro"/>
</dbReference>
<sequence>MDIYNYRLNNSIITVQAVILGARGDVHCNFEFGKLCDGWSQGVDGAEDDFDWLIWNGHEPSQPAGDMQPGYTVDYPLPSAKEERAMFGTPVLEPAGGLVNVSFWFRLNGVDVRHLNVYVRDLSIGSPARKLWSADGSQGEAWHYVDLVFEVVGPFRILFEATIFGYDSDIGVDDIYVQNADPLPVGSNPWGEKIYPNLHASIDIPTMAPPLYPANAGTLGETSDQQQKTWLAEYLPIILAVVGGSLFWIGIIVIIKCYVRKRRRRNKARRNVIDFYQTNRERPYCSQTEEEIYTLPIPPDIPAHETITISDENQVYDTRDIRYGKYGFGDYSTVTSDFR</sequence>
<dbReference type="CDD" id="cd06263">
    <property type="entry name" value="MAM"/>
    <property type="match status" value="1"/>
</dbReference>
<organism evidence="3 4">
    <name type="scientific">Patella caerulea</name>
    <name type="common">Rayed Mediterranean limpet</name>
    <dbReference type="NCBI Taxonomy" id="87958"/>
    <lineage>
        <taxon>Eukaryota</taxon>
        <taxon>Metazoa</taxon>
        <taxon>Spiralia</taxon>
        <taxon>Lophotrochozoa</taxon>
        <taxon>Mollusca</taxon>
        <taxon>Gastropoda</taxon>
        <taxon>Patellogastropoda</taxon>
        <taxon>Patelloidea</taxon>
        <taxon>Patellidae</taxon>
        <taxon>Patella</taxon>
    </lineage>
</organism>
<comment type="caution">
    <text evidence="3">The sequence shown here is derived from an EMBL/GenBank/DDBJ whole genome shotgun (WGS) entry which is preliminary data.</text>
</comment>
<dbReference type="InterPro" id="IPR051560">
    <property type="entry name" value="MAM_domain-containing"/>
</dbReference>
<feature type="transmembrane region" description="Helical" evidence="1">
    <location>
        <begin position="234"/>
        <end position="259"/>
    </location>
</feature>
<reference evidence="3 4" key="1">
    <citation type="submission" date="2024-01" db="EMBL/GenBank/DDBJ databases">
        <title>The genome of the rayed Mediterranean limpet Patella caerulea (Linnaeus, 1758).</title>
        <authorList>
            <person name="Anh-Thu Weber A."/>
            <person name="Halstead-Nussloch G."/>
        </authorList>
    </citation>
    <scope>NUCLEOTIDE SEQUENCE [LARGE SCALE GENOMIC DNA]</scope>
    <source>
        <strain evidence="3">AATW-2023a</strain>
        <tissue evidence="3">Whole specimen</tissue>
    </source>
</reference>
<dbReference type="EMBL" id="JAZGQO010000003">
    <property type="protein sequence ID" value="KAK6189115.1"/>
    <property type="molecule type" value="Genomic_DNA"/>
</dbReference>
<evidence type="ECO:0000313" key="4">
    <source>
        <dbReference type="Proteomes" id="UP001347796"/>
    </source>
</evidence>
<feature type="domain" description="MAM" evidence="2">
    <location>
        <begin position="26"/>
        <end position="185"/>
    </location>
</feature>
<dbReference type="Pfam" id="PF00629">
    <property type="entry name" value="MAM"/>
    <property type="match status" value="1"/>
</dbReference>
<name>A0AAN8PZ29_PATCE</name>
<evidence type="ECO:0000256" key="1">
    <source>
        <dbReference type="SAM" id="Phobius"/>
    </source>
</evidence>
<dbReference type="SUPFAM" id="SSF49899">
    <property type="entry name" value="Concanavalin A-like lectins/glucanases"/>
    <property type="match status" value="1"/>
</dbReference>
<dbReference type="PROSITE" id="PS50060">
    <property type="entry name" value="MAM_2"/>
    <property type="match status" value="1"/>
</dbReference>
<dbReference type="PANTHER" id="PTHR23282">
    <property type="entry name" value="APICAL ENDOSOMAL GLYCOPROTEIN PRECURSOR"/>
    <property type="match status" value="1"/>
</dbReference>
<keyword evidence="4" id="KW-1185">Reference proteome</keyword>
<dbReference type="AlphaFoldDB" id="A0AAN8PZ29"/>
<accession>A0AAN8PZ29</accession>